<name>A0A060DH54_9EUKA</name>
<dbReference type="Proteomes" id="UP000243670">
    <property type="component" value="Nucleomorph 2"/>
</dbReference>
<sequence>MNKNLNLNYCNNKKKIPIWFKYAPRNHKKDINIKKKNKEIFINDFFRELYLEKPELFNTKKIIDEKSFKKNLEIVVNLENPFEINIKIMFYRNINNIDKENIRDLIVSWFLIGKNGGYQTYNFKFLNQKTKWFVDNNNSDKISYFLTLSYIRFDYGYCNIKCNLGVYDDIALDILINSLTGFNQKFNLIKKITIN</sequence>
<protein>
    <submittedName>
        <fullName evidence="1">Uncharacterized protein</fullName>
    </submittedName>
</protein>
<dbReference type="InterPro" id="IPR021920">
    <property type="entry name" value="DUF3531"/>
</dbReference>
<organism evidence="1 2">
    <name type="scientific">Lotharella oceanica</name>
    <dbReference type="NCBI Taxonomy" id="641309"/>
    <lineage>
        <taxon>Eukaryota</taxon>
        <taxon>Sar</taxon>
        <taxon>Rhizaria</taxon>
        <taxon>Cercozoa</taxon>
        <taxon>Chlorarachniophyceae</taxon>
        <taxon>Lotharella</taxon>
    </lineage>
</organism>
<gene>
    <name evidence="1" type="ORF">M951_chr2144</name>
</gene>
<dbReference type="Pfam" id="PF12049">
    <property type="entry name" value="DUF3531"/>
    <property type="match status" value="1"/>
</dbReference>
<dbReference type="AlphaFoldDB" id="A0A060DH54"/>
<geneLocation type="nucleomorph" evidence="1"/>
<keyword evidence="1" id="KW-0542">Nucleomorph</keyword>
<dbReference type="EMBL" id="CP006628">
    <property type="protein sequence ID" value="AIB09839.1"/>
    <property type="molecule type" value="Genomic_DNA"/>
</dbReference>
<dbReference type="PANTHER" id="PTHR46737">
    <property type="entry name" value="OS02G0827600 PROTEIN"/>
    <property type="match status" value="1"/>
</dbReference>
<dbReference type="PANTHER" id="PTHR46737:SF2">
    <property type="entry name" value="OS02G0827600 PROTEIN"/>
    <property type="match status" value="1"/>
</dbReference>
<accession>A0A060DH54</accession>
<proteinExistence type="predicted"/>
<evidence type="ECO:0000313" key="2">
    <source>
        <dbReference type="Proteomes" id="UP000243670"/>
    </source>
</evidence>
<reference evidence="1 2" key="1">
    <citation type="journal article" date="2014" name="BMC Genomics">
        <title>Nucleomorph and plastid genome sequences of the chlorarachniophyte Lotharella oceanica: convergent reductive evolution and frequent recombination in nucleomorph-bearing algae.</title>
        <authorList>
            <person name="Tanifuji G."/>
            <person name="Onodera N.T."/>
            <person name="Brown M.W."/>
            <person name="Curtis B.A."/>
            <person name="Roger A.J."/>
            <person name="Ka-Shu Wong G."/>
            <person name="Melkonian M."/>
            <person name="Archibald J.M."/>
        </authorList>
    </citation>
    <scope>NUCLEOTIDE SEQUENCE [LARGE SCALE GENOMIC DNA]</scope>
    <source>
        <strain evidence="1 2">CCMP622</strain>
    </source>
</reference>
<evidence type="ECO:0000313" key="1">
    <source>
        <dbReference type="EMBL" id="AIB09839.1"/>
    </source>
</evidence>